<dbReference type="InterPro" id="IPR013783">
    <property type="entry name" value="Ig-like_fold"/>
</dbReference>
<dbReference type="Pfam" id="PF09118">
    <property type="entry name" value="GO-like_E_set"/>
    <property type="match status" value="1"/>
</dbReference>
<evidence type="ECO:0000259" key="2">
    <source>
        <dbReference type="Pfam" id="PF07250"/>
    </source>
</evidence>
<evidence type="ECO:0000313" key="5">
    <source>
        <dbReference type="Proteomes" id="UP000008311"/>
    </source>
</evidence>
<accession>B9S2C3</accession>
<dbReference type="InterPro" id="IPR015202">
    <property type="entry name" value="GO-like_E_set"/>
</dbReference>
<dbReference type="AlphaFoldDB" id="B9S2C3"/>
<dbReference type="Proteomes" id="UP000008311">
    <property type="component" value="Unassembled WGS sequence"/>
</dbReference>
<dbReference type="PANTHER" id="PTHR32208:SF57">
    <property type="entry name" value="F14L17.20 PROTEIN"/>
    <property type="match status" value="1"/>
</dbReference>
<proteinExistence type="predicted"/>
<dbReference type="EMBL" id="EQ973849">
    <property type="protein sequence ID" value="EEF42197.1"/>
    <property type="molecule type" value="Genomic_DNA"/>
</dbReference>
<dbReference type="CDD" id="cd02851">
    <property type="entry name" value="E_set_GO_C"/>
    <property type="match status" value="1"/>
</dbReference>
<evidence type="ECO:0000259" key="3">
    <source>
        <dbReference type="Pfam" id="PF09118"/>
    </source>
</evidence>
<dbReference type="Gene3D" id="2.130.10.80">
    <property type="entry name" value="Galactose oxidase/kelch, beta-propeller"/>
    <property type="match status" value="1"/>
</dbReference>
<dbReference type="PANTHER" id="PTHR32208">
    <property type="entry name" value="SECRETED PROTEIN-RELATED"/>
    <property type="match status" value="1"/>
</dbReference>
<organism evidence="4 5">
    <name type="scientific">Ricinus communis</name>
    <name type="common">Castor bean</name>
    <dbReference type="NCBI Taxonomy" id="3988"/>
    <lineage>
        <taxon>Eukaryota</taxon>
        <taxon>Viridiplantae</taxon>
        <taxon>Streptophyta</taxon>
        <taxon>Embryophyta</taxon>
        <taxon>Tracheophyta</taxon>
        <taxon>Spermatophyta</taxon>
        <taxon>Magnoliopsida</taxon>
        <taxon>eudicotyledons</taxon>
        <taxon>Gunneridae</taxon>
        <taxon>Pentapetalae</taxon>
        <taxon>rosids</taxon>
        <taxon>fabids</taxon>
        <taxon>Malpighiales</taxon>
        <taxon>Euphorbiaceae</taxon>
        <taxon>Acalyphoideae</taxon>
        <taxon>Acalypheae</taxon>
        <taxon>Ricinus</taxon>
    </lineage>
</organism>
<keyword evidence="1" id="KW-0732">Signal</keyword>
<dbReference type="SUPFAM" id="SSF50965">
    <property type="entry name" value="Galactose oxidase, central domain"/>
    <property type="match status" value="1"/>
</dbReference>
<reference evidence="5" key="1">
    <citation type="journal article" date="2010" name="Nat. Biotechnol.">
        <title>Draft genome sequence of the oilseed species Ricinus communis.</title>
        <authorList>
            <person name="Chan A.P."/>
            <person name="Crabtree J."/>
            <person name="Zhao Q."/>
            <person name="Lorenzi H."/>
            <person name="Orvis J."/>
            <person name="Puiu D."/>
            <person name="Melake-Berhan A."/>
            <person name="Jones K.M."/>
            <person name="Redman J."/>
            <person name="Chen G."/>
            <person name="Cahoon E.B."/>
            <person name="Gedil M."/>
            <person name="Stanke M."/>
            <person name="Haas B.J."/>
            <person name="Wortman J.R."/>
            <person name="Fraser-Liggett C.M."/>
            <person name="Ravel J."/>
            <person name="Rabinowicz P.D."/>
        </authorList>
    </citation>
    <scope>NUCLEOTIDE SEQUENCE [LARGE SCALE GENOMIC DNA]</scope>
    <source>
        <strain evidence="5">cv. Hale</strain>
    </source>
</reference>
<dbReference type="SUPFAM" id="SSF81296">
    <property type="entry name" value="E set domains"/>
    <property type="match status" value="1"/>
</dbReference>
<name>B9S2C3_RICCO</name>
<dbReference type="InterPro" id="IPR011043">
    <property type="entry name" value="Gal_Oxase/kelch_b-propeller"/>
</dbReference>
<dbReference type="eggNOG" id="ENOG502QPS4">
    <property type="taxonomic scope" value="Eukaryota"/>
</dbReference>
<dbReference type="InterPro" id="IPR014756">
    <property type="entry name" value="Ig_E-set"/>
</dbReference>
<dbReference type="STRING" id="3988.B9S2C3"/>
<evidence type="ECO:0000313" key="4">
    <source>
        <dbReference type="EMBL" id="EEF42197.1"/>
    </source>
</evidence>
<dbReference type="InterPro" id="IPR009880">
    <property type="entry name" value="Glyoxal_oxidase_N"/>
</dbReference>
<keyword evidence="5" id="KW-1185">Reference proteome</keyword>
<dbReference type="Pfam" id="PF07250">
    <property type="entry name" value="Glyoxal_oxid_N"/>
    <property type="match status" value="1"/>
</dbReference>
<dbReference type="InParanoid" id="B9S2C3"/>
<feature type="domain" description="Glyoxal oxidase N-terminal" evidence="2">
    <location>
        <begin position="56"/>
        <end position="454"/>
    </location>
</feature>
<evidence type="ECO:0008006" key="6">
    <source>
        <dbReference type="Google" id="ProtNLM"/>
    </source>
</evidence>
<dbReference type="Gene3D" id="2.60.40.10">
    <property type="entry name" value="Immunoglobulins"/>
    <property type="match status" value="1"/>
</dbReference>
<evidence type="ECO:0000256" key="1">
    <source>
        <dbReference type="ARBA" id="ARBA00022729"/>
    </source>
</evidence>
<sequence>MSIMIKIPSILIIFPLALTFFTLSTSQNLPYMQPYFSMITGGRWVLLQESIGISAMHIQVLKNNKVIMFDRTDFGHSNLSLPYGKCRFNDEAVMLDCTAHSVLYDIATNTFRPLMIITNTWCSSGSLDSNGVLVQTGGDGKGERVVRTFTPCDDDSCDWVELSNSSSTLLNRRWYSSNQILPDGRIIIVGGRRVFTYEFYPKGSSLVRDNMTLPFLVKTRDPLEENNLYPFLHLLPDGNLFIFANNRSILFDYSRNLVIKEFPVLPGGSRNFPCTGSSVLLPLRINRGNGVGVNNYMAEAEVMVCGGSQPGAYLKAHLENIYMEASRTCGRLKVTDPNPEWVIEFMPMPRIMNDLLLLPTGDVIIINGAANGSAGWNDAVNPVFHPVLYLTEADPTQRFIVLNPTTIPRMYHSTAALLPDGRILVGGSNPHPTYNFTAYPYRTEMSLEAFYPPYLDSIHAPLRPSILTVEGAVSYNWMFSVTFVLTLYREDLGIGVKLMTASFNTHSFGMNQRMIVLKVVSVWRLSEFAHKVNVVGPTNVNVAPPGYYMLFVVHAGIPSHAVWVKVQ</sequence>
<protein>
    <recommendedName>
        <fullName evidence="6">Galactose oxidase</fullName>
    </recommendedName>
</protein>
<feature type="domain" description="Galactose oxidase-like Early set" evidence="3">
    <location>
        <begin position="463"/>
        <end position="566"/>
    </location>
</feature>
<dbReference type="InterPro" id="IPR037293">
    <property type="entry name" value="Gal_Oxidase_central_sf"/>
</dbReference>
<gene>
    <name evidence="4" type="ORF">RCOM_0698250</name>
</gene>